<dbReference type="AlphaFoldDB" id="K1Q7B2"/>
<dbReference type="Pfam" id="PF20231">
    <property type="entry name" value="DUF6589"/>
    <property type="match status" value="1"/>
</dbReference>
<dbReference type="HOGENOM" id="CLU_1058639_0_0_1"/>
<dbReference type="InterPro" id="IPR046496">
    <property type="entry name" value="DUF6589"/>
</dbReference>
<protein>
    <recommendedName>
        <fullName evidence="2">DUF6589 domain-containing protein</fullName>
    </recommendedName>
</protein>
<feature type="region of interest" description="Disordered" evidence="1">
    <location>
        <begin position="241"/>
        <end position="263"/>
    </location>
</feature>
<proteinExistence type="predicted"/>
<feature type="domain" description="DUF6589" evidence="2">
    <location>
        <begin position="23"/>
        <end position="117"/>
    </location>
</feature>
<name>K1Q7B2_MAGGI</name>
<feature type="compositionally biased region" description="Acidic residues" evidence="1">
    <location>
        <begin position="246"/>
        <end position="263"/>
    </location>
</feature>
<organism evidence="3">
    <name type="scientific">Magallana gigas</name>
    <name type="common">Pacific oyster</name>
    <name type="synonym">Crassostrea gigas</name>
    <dbReference type="NCBI Taxonomy" id="29159"/>
    <lineage>
        <taxon>Eukaryota</taxon>
        <taxon>Metazoa</taxon>
        <taxon>Spiralia</taxon>
        <taxon>Lophotrochozoa</taxon>
        <taxon>Mollusca</taxon>
        <taxon>Bivalvia</taxon>
        <taxon>Autobranchia</taxon>
        <taxon>Pteriomorphia</taxon>
        <taxon>Ostreida</taxon>
        <taxon>Ostreoidea</taxon>
        <taxon>Ostreidae</taxon>
        <taxon>Magallana</taxon>
    </lineage>
</organism>
<dbReference type="InParanoid" id="K1Q7B2"/>
<evidence type="ECO:0000313" key="3">
    <source>
        <dbReference type="EMBL" id="EKC29818.1"/>
    </source>
</evidence>
<evidence type="ECO:0000259" key="2">
    <source>
        <dbReference type="Pfam" id="PF20231"/>
    </source>
</evidence>
<sequence length="263" mass="30111">MVQTNAERYNNGEQLISDWRLDMVDFWNNNHNKYLILGHRLLAGINGLLPARIRSEVVWNSTANLLGKPGHNIALDLVNEFLNNEFKANLENSHGQYTETQVSRCSKIVGSVGKAIEEIVQVNVIQDYIPRSPSSDGSSKAKLKKFIEEYGMEDLFVDKGDERHHNAVESWLAAKKRRRLPKKTHQTGEEDVEQNRLANEANKNVSQTVDACVQTDRDMLKEIVKEEISAYVKAYKLHQEYTSSPDSDEGFDDESDYDYEDEF</sequence>
<evidence type="ECO:0000256" key="1">
    <source>
        <dbReference type="SAM" id="MobiDB-lite"/>
    </source>
</evidence>
<gene>
    <name evidence="3" type="ORF">CGI_10007798</name>
</gene>
<accession>K1Q7B2</accession>
<reference evidence="3" key="1">
    <citation type="journal article" date="2012" name="Nature">
        <title>The oyster genome reveals stress adaptation and complexity of shell formation.</title>
        <authorList>
            <person name="Zhang G."/>
            <person name="Fang X."/>
            <person name="Guo X."/>
            <person name="Li L."/>
            <person name="Luo R."/>
            <person name="Xu F."/>
            <person name="Yang P."/>
            <person name="Zhang L."/>
            <person name="Wang X."/>
            <person name="Qi H."/>
            <person name="Xiong Z."/>
            <person name="Que H."/>
            <person name="Xie Y."/>
            <person name="Holland P.W."/>
            <person name="Paps J."/>
            <person name="Zhu Y."/>
            <person name="Wu F."/>
            <person name="Chen Y."/>
            <person name="Wang J."/>
            <person name="Peng C."/>
            <person name="Meng J."/>
            <person name="Yang L."/>
            <person name="Liu J."/>
            <person name="Wen B."/>
            <person name="Zhang N."/>
            <person name="Huang Z."/>
            <person name="Zhu Q."/>
            <person name="Feng Y."/>
            <person name="Mount A."/>
            <person name="Hedgecock D."/>
            <person name="Xu Z."/>
            <person name="Liu Y."/>
            <person name="Domazet-Loso T."/>
            <person name="Du Y."/>
            <person name="Sun X."/>
            <person name="Zhang S."/>
            <person name="Liu B."/>
            <person name="Cheng P."/>
            <person name="Jiang X."/>
            <person name="Li J."/>
            <person name="Fan D."/>
            <person name="Wang W."/>
            <person name="Fu W."/>
            <person name="Wang T."/>
            <person name="Wang B."/>
            <person name="Zhang J."/>
            <person name="Peng Z."/>
            <person name="Li Y."/>
            <person name="Li N."/>
            <person name="Wang J."/>
            <person name="Chen M."/>
            <person name="He Y."/>
            <person name="Tan F."/>
            <person name="Song X."/>
            <person name="Zheng Q."/>
            <person name="Huang R."/>
            <person name="Yang H."/>
            <person name="Du X."/>
            <person name="Chen L."/>
            <person name="Yang M."/>
            <person name="Gaffney P.M."/>
            <person name="Wang S."/>
            <person name="Luo L."/>
            <person name="She Z."/>
            <person name="Ming Y."/>
            <person name="Huang W."/>
            <person name="Zhang S."/>
            <person name="Huang B."/>
            <person name="Zhang Y."/>
            <person name="Qu T."/>
            <person name="Ni P."/>
            <person name="Miao G."/>
            <person name="Wang J."/>
            <person name="Wang Q."/>
            <person name="Steinberg C.E."/>
            <person name="Wang H."/>
            <person name="Li N."/>
            <person name="Qian L."/>
            <person name="Zhang G."/>
            <person name="Li Y."/>
            <person name="Yang H."/>
            <person name="Liu X."/>
            <person name="Wang J."/>
            <person name="Yin Y."/>
            <person name="Wang J."/>
        </authorList>
    </citation>
    <scope>NUCLEOTIDE SEQUENCE [LARGE SCALE GENOMIC DNA]</scope>
    <source>
        <strain evidence="3">05x7-T-G4-1.051#20</strain>
    </source>
</reference>
<dbReference type="EMBL" id="JH817999">
    <property type="protein sequence ID" value="EKC29818.1"/>
    <property type="molecule type" value="Genomic_DNA"/>
</dbReference>
<feature type="region of interest" description="Disordered" evidence="1">
    <location>
        <begin position="178"/>
        <end position="201"/>
    </location>
</feature>